<proteinExistence type="predicted"/>
<name>A0ABD2I5N9_9BILA</name>
<protein>
    <submittedName>
        <fullName evidence="1">Uncharacterized protein</fullName>
    </submittedName>
</protein>
<evidence type="ECO:0000313" key="2">
    <source>
        <dbReference type="Proteomes" id="UP001620626"/>
    </source>
</evidence>
<evidence type="ECO:0000313" key="1">
    <source>
        <dbReference type="EMBL" id="KAL3073160.1"/>
    </source>
</evidence>
<dbReference type="EMBL" id="JBICBT010001324">
    <property type="protein sequence ID" value="KAL3073160.1"/>
    <property type="molecule type" value="Genomic_DNA"/>
</dbReference>
<keyword evidence="2" id="KW-1185">Reference proteome</keyword>
<sequence length="322" mass="37992">MSIKQEIDLLLPKDETQEEPPLDSLVHCTEKLKKVVFPFPEIKHLRKHATIRQCLVGCLAACKRKLTETVIVDEVIFVDPTYIMFKHSENRYLFDNLDYVHITDKVFRQWIDELVMRDEPLPLYALYFDRKINLLKMWKELKEIGFFDKKEQPKNDEGGTNLQMELEKQFGIGTQHIMVTPWHLVQLLQLSRREFEHVVVGLYVCCVFTVKGKERYFIERIRKVSWGAVPYEMYGQKLSILLHFESHNAGPCPVFAVQFPSPEIDQELVQNRQAAYEFIPPTDRHIVRKMRRLQEALDISMKKGNLLLNETDKNCFNRTCSF</sequence>
<organism evidence="1 2">
    <name type="scientific">Heterodera trifolii</name>
    <dbReference type="NCBI Taxonomy" id="157864"/>
    <lineage>
        <taxon>Eukaryota</taxon>
        <taxon>Metazoa</taxon>
        <taxon>Ecdysozoa</taxon>
        <taxon>Nematoda</taxon>
        <taxon>Chromadorea</taxon>
        <taxon>Rhabditida</taxon>
        <taxon>Tylenchina</taxon>
        <taxon>Tylenchomorpha</taxon>
        <taxon>Tylenchoidea</taxon>
        <taxon>Heteroderidae</taxon>
        <taxon>Heteroderinae</taxon>
        <taxon>Heterodera</taxon>
    </lineage>
</organism>
<accession>A0ABD2I5N9</accession>
<comment type="caution">
    <text evidence="1">The sequence shown here is derived from an EMBL/GenBank/DDBJ whole genome shotgun (WGS) entry which is preliminary data.</text>
</comment>
<gene>
    <name evidence="1" type="ORF">niasHT_035436</name>
</gene>
<dbReference type="Proteomes" id="UP001620626">
    <property type="component" value="Unassembled WGS sequence"/>
</dbReference>
<reference evidence="1 2" key="1">
    <citation type="submission" date="2024-10" db="EMBL/GenBank/DDBJ databases">
        <authorList>
            <person name="Kim D."/>
        </authorList>
    </citation>
    <scope>NUCLEOTIDE SEQUENCE [LARGE SCALE GENOMIC DNA]</scope>
    <source>
        <strain evidence="1">BH-2024</strain>
    </source>
</reference>
<dbReference type="AlphaFoldDB" id="A0ABD2I5N9"/>